<name>A0ABT0LAU2_9GAMM</name>
<keyword evidence="3 6" id="KW-0012">Acyltransferase</keyword>
<dbReference type="RefSeq" id="WP_248939882.1">
    <property type="nucleotide sequence ID" value="NZ_JAKIKS010000027.1"/>
</dbReference>
<evidence type="ECO:0000313" key="6">
    <source>
        <dbReference type="EMBL" id="MCL1124605.1"/>
    </source>
</evidence>
<keyword evidence="2" id="KW-0808">Transferase</keyword>
<dbReference type="SMART" id="SM00563">
    <property type="entry name" value="PlsC"/>
    <property type="match status" value="1"/>
</dbReference>
<organism evidence="6 7">
    <name type="scientific">Shewanella surugensis</name>
    <dbReference type="NCBI Taxonomy" id="212020"/>
    <lineage>
        <taxon>Bacteria</taxon>
        <taxon>Pseudomonadati</taxon>
        <taxon>Pseudomonadota</taxon>
        <taxon>Gammaproteobacteria</taxon>
        <taxon>Alteromonadales</taxon>
        <taxon>Shewanellaceae</taxon>
        <taxon>Shewanella</taxon>
    </lineage>
</organism>
<dbReference type="EMBL" id="JAKIKS010000027">
    <property type="protein sequence ID" value="MCL1124605.1"/>
    <property type="molecule type" value="Genomic_DNA"/>
</dbReference>
<keyword evidence="7" id="KW-1185">Reference proteome</keyword>
<comment type="caution">
    <text evidence="6">The sequence shown here is derived from an EMBL/GenBank/DDBJ whole genome shotgun (WGS) entry which is preliminary data.</text>
</comment>
<keyword evidence="4" id="KW-1133">Transmembrane helix</keyword>
<dbReference type="InterPro" id="IPR002123">
    <property type="entry name" value="Plipid/glycerol_acylTrfase"/>
</dbReference>
<gene>
    <name evidence="6" type="ORF">L2764_08980</name>
</gene>
<dbReference type="PANTHER" id="PTHR10434">
    <property type="entry name" value="1-ACYL-SN-GLYCEROL-3-PHOSPHATE ACYLTRANSFERASE"/>
    <property type="match status" value="1"/>
</dbReference>
<reference evidence="6 7" key="1">
    <citation type="submission" date="2022-01" db="EMBL/GenBank/DDBJ databases">
        <title>Whole genome-based taxonomy of the Shewanellaceae.</title>
        <authorList>
            <person name="Martin-Rodriguez A.J."/>
        </authorList>
    </citation>
    <scope>NUCLEOTIDE SEQUENCE [LARGE SCALE GENOMIC DNA]</scope>
    <source>
        <strain evidence="6 7">DSM 17177</strain>
    </source>
</reference>
<dbReference type="PANTHER" id="PTHR10434:SF66">
    <property type="entry name" value="PHOSPHOLIPID_GLYCEROL ACYLTRANSFERASE DOMAIN-CONTAINING PROTEIN"/>
    <property type="match status" value="1"/>
</dbReference>
<feature type="domain" description="Phospholipid/glycerol acyltransferase" evidence="5">
    <location>
        <begin position="95"/>
        <end position="204"/>
    </location>
</feature>
<evidence type="ECO:0000256" key="2">
    <source>
        <dbReference type="ARBA" id="ARBA00022679"/>
    </source>
</evidence>
<proteinExistence type="predicted"/>
<dbReference type="SUPFAM" id="SSF69593">
    <property type="entry name" value="Glycerol-3-phosphate (1)-acyltransferase"/>
    <property type="match status" value="1"/>
</dbReference>
<feature type="transmembrane region" description="Helical" evidence="4">
    <location>
        <begin position="20"/>
        <end position="44"/>
    </location>
</feature>
<dbReference type="CDD" id="cd07989">
    <property type="entry name" value="LPLAT_AGPAT-like"/>
    <property type="match status" value="1"/>
</dbReference>
<dbReference type="Pfam" id="PF01553">
    <property type="entry name" value="Acyltransferase"/>
    <property type="match status" value="1"/>
</dbReference>
<evidence type="ECO:0000256" key="1">
    <source>
        <dbReference type="ARBA" id="ARBA00005189"/>
    </source>
</evidence>
<accession>A0ABT0LAU2</accession>
<keyword evidence="4" id="KW-0812">Transmembrane</keyword>
<evidence type="ECO:0000259" key="5">
    <source>
        <dbReference type="SMART" id="SM00563"/>
    </source>
</evidence>
<keyword evidence="4" id="KW-0472">Membrane</keyword>
<comment type="pathway">
    <text evidence="1">Lipid metabolism.</text>
</comment>
<evidence type="ECO:0000256" key="3">
    <source>
        <dbReference type="ARBA" id="ARBA00023315"/>
    </source>
</evidence>
<protein>
    <submittedName>
        <fullName evidence="6">1-acyl-sn-glycerol-3-phosphate acyltransferase</fullName>
    </submittedName>
</protein>
<feature type="transmembrane region" description="Helical" evidence="4">
    <location>
        <begin position="64"/>
        <end position="83"/>
    </location>
</feature>
<evidence type="ECO:0000256" key="4">
    <source>
        <dbReference type="SAM" id="Phobius"/>
    </source>
</evidence>
<dbReference type="GO" id="GO:0016746">
    <property type="term" value="F:acyltransferase activity"/>
    <property type="evidence" value="ECO:0007669"/>
    <property type="project" value="UniProtKB-KW"/>
</dbReference>
<evidence type="ECO:0000313" key="7">
    <source>
        <dbReference type="Proteomes" id="UP001203423"/>
    </source>
</evidence>
<sequence>MTDFTPAPKLTGLAYIPRWLGGVACYIVFGLGGLLSSLTLLPLIKCWPGSREQKIKRVRKAVHIMFRGVVAMLTWAGVIKVSTENAALLRSIKGKIIIANHPTLVDVVVMISFIPNAGCIVKQALWRNPFLRGVVSCAGYIPNRGADLLLADCKSELATGTNLIIFPEGTRTQIGATINQFTRGAANITLRTQNELIPIVLRTNAIGLSKQQPWYHIPARTIGMRVEIGHPLSYSDYSSASSVDMNMSLDAKKARQMTRDLEIYYKQQLDMTHEIT</sequence>
<dbReference type="Proteomes" id="UP001203423">
    <property type="component" value="Unassembled WGS sequence"/>
</dbReference>